<dbReference type="GO" id="GO:0032259">
    <property type="term" value="P:methylation"/>
    <property type="evidence" value="ECO:0007669"/>
    <property type="project" value="UniProtKB-KW"/>
</dbReference>
<dbReference type="EMBL" id="JAWIZZ010000035">
    <property type="protein sequence ID" value="KAK5781497.1"/>
    <property type="molecule type" value="Genomic_DNA"/>
</dbReference>
<feature type="domain" description="Methyltransferase" evidence="8">
    <location>
        <begin position="64"/>
        <end position="215"/>
    </location>
</feature>
<evidence type="ECO:0000256" key="3">
    <source>
        <dbReference type="ARBA" id="ARBA00022490"/>
    </source>
</evidence>
<evidence type="ECO:0000313" key="10">
    <source>
        <dbReference type="Proteomes" id="UP001306508"/>
    </source>
</evidence>
<gene>
    <name evidence="7" type="primary">EFM4</name>
    <name evidence="9" type="ORF">RI543_001045</name>
</gene>
<comment type="function">
    <text evidence="7">S-adenosyl-L-methionine-dependent protein-lysine N-methyltransferase that mono- and dimethylates elongation factor 1-alpha at 'Lys-316'. May play a role in intracellular transport.</text>
</comment>
<sequence length="230" mass="25987">MEDTTRLNTSKLGTKQYWDSFYSLERRNFKSNPADTGECWFNDNDAESKMIDFLSDNVGQYLINEKSSIIDLGTGNGHLLFELNENGFNGNMLGVDYSEESVSFAKEIAQAKDRSQTITFEQADIFNEDWNPGQFDVVLDKGTLDAIALSGLKTKDGSQSIVHVYNKIIEKLLKPNGVFLITSCNFTEQELIKIIENHNLKTWETIDYPTFEFGGIKGTTICSIAFVKKK</sequence>
<dbReference type="SUPFAM" id="SSF53335">
    <property type="entry name" value="S-adenosyl-L-methionine-dependent methyltransferases"/>
    <property type="match status" value="1"/>
</dbReference>
<evidence type="ECO:0000313" key="9">
    <source>
        <dbReference type="EMBL" id="KAK5781497.1"/>
    </source>
</evidence>
<accession>A0AAN7WQC2</accession>
<evidence type="ECO:0000256" key="4">
    <source>
        <dbReference type="ARBA" id="ARBA00022603"/>
    </source>
</evidence>
<evidence type="ECO:0000256" key="1">
    <source>
        <dbReference type="ARBA" id="ARBA00004496"/>
    </source>
</evidence>
<keyword evidence="4 7" id="KW-0489">Methyltransferase</keyword>
<dbReference type="PANTHER" id="PTHR12843">
    <property type="entry name" value="PROTEIN-LYSINE N-METHYLTRANSFERASE METTL10"/>
    <property type="match status" value="1"/>
</dbReference>
<dbReference type="InterPro" id="IPR029063">
    <property type="entry name" value="SAM-dependent_MTases_sf"/>
</dbReference>
<keyword evidence="2 7" id="KW-0813">Transport</keyword>
<evidence type="ECO:0000259" key="8">
    <source>
        <dbReference type="Pfam" id="PF13847"/>
    </source>
</evidence>
<dbReference type="GO" id="GO:0016192">
    <property type="term" value="P:vesicle-mediated transport"/>
    <property type="evidence" value="ECO:0007669"/>
    <property type="project" value="UniProtKB-UniRule"/>
</dbReference>
<keyword evidence="6 7" id="KW-0949">S-adenosyl-L-methionine</keyword>
<dbReference type="GO" id="GO:0005737">
    <property type="term" value="C:cytoplasm"/>
    <property type="evidence" value="ECO:0007669"/>
    <property type="project" value="UniProtKB-SubCell"/>
</dbReference>
<protein>
    <recommendedName>
        <fullName evidence="7">Protein-lysine N-methyltransferase EFM4</fullName>
        <ecNumber evidence="7">2.1.1.-</ecNumber>
    </recommendedName>
    <alternativeName>
        <fullName evidence="7">Elongation factor methyltransferase 4</fullName>
    </alternativeName>
</protein>
<dbReference type="InterPro" id="IPR026635">
    <property type="entry name" value="Efm4/METTL10"/>
</dbReference>
<dbReference type="PANTHER" id="PTHR12843:SF5">
    <property type="entry name" value="EEF1A LYSINE METHYLTRANSFERASE 2"/>
    <property type="match status" value="1"/>
</dbReference>
<evidence type="ECO:0000256" key="2">
    <source>
        <dbReference type="ARBA" id="ARBA00022448"/>
    </source>
</evidence>
<organism evidence="9 10">
    <name type="scientific">Arxiozyma heterogenica</name>
    <dbReference type="NCBI Taxonomy" id="278026"/>
    <lineage>
        <taxon>Eukaryota</taxon>
        <taxon>Fungi</taxon>
        <taxon>Dikarya</taxon>
        <taxon>Ascomycota</taxon>
        <taxon>Saccharomycotina</taxon>
        <taxon>Saccharomycetes</taxon>
        <taxon>Saccharomycetales</taxon>
        <taxon>Saccharomycetaceae</taxon>
        <taxon>Arxiozyma</taxon>
    </lineage>
</organism>
<evidence type="ECO:0000256" key="5">
    <source>
        <dbReference type="ARBA" id="ARBA00022679"/>
    </source>
</evidence>
<keyword evidence="3 7" id="KW-0963">Cytoplasm</keyword>
<comment type="subcellular location">
    <subcellularLocation>
        <location evidence="1 7">Cytoplasm</location>
    </subcellularLocation>
</comment>
<proteinExistence type="inferred from homology"/>
<dbReference type="HAMAP" id="MF_03188">
    <property type="entry name" value="Methyltr_EFM4"/>
    <property type="match status" value="1"/>
</dbReference>
<dbReference type="Proteomes" id="UP001306508">
    <property type="component" value="Unassembled WGS sequence"/>
</dbReference>
<keyword evidence="10" id="KW-1185">Reference proteome</keyword>
<reference evidence="10" key="1">
    <citation type="submission" date="2023-07" db="EMBL/GenBank/DDBJ databases">
        <title>A draft genome of Kazachstania heterogenica Y-27499.</title>
        <authorList>
            <person name="Donic C."/>
            <person name="Kralova J.S."/>
            <person name="Fidel L."/>
            <person name="Ben-Dor S."/>
            <person name="Jung S."/>
        </authorList>
    </citation>
    <scope>NUCLEOTIDE SEQUENCE [LARGE SCALE GENOMIC DNA]</scope>
    <source>
        <strain evidence="10">Y27499</strain>
    </source>
</reference>
<dbReference type="Pfam" id="PF13847">
    <property type="entry name" value="Methyltransf_31"/>
    <property type="match status" value="1"/>
</dbReference>
<dbReference type="CDD" id="cd02440">
    <property type="entry name" value="AdoMet_MTases"/>
    <property type="match status" value="1"/>
</dbReference>
<evidence type="ECO:0000256" key="6">
    <source>
        <dbReference type="ARBA" id="ARBA00022691"/>
    </source>
</evidence>
<comment type="caution">
    <text evidence="9">The sequence shown here is derived from an EMBL/GenBank/DDBJ whole genome shotgun (WGS) entry which is preliminary data.</text>
</comment>
<evidence type="ECO:0000256" key="7">
    <source>
        <dbReference type="HAMAP-Rule" id="MF_03188"/>
    </source>
</evidence>
<dbReference type="EC" id="2.1.1.-" evidence="7"/>
<name>A0AAN7WQC2_9SACH</name>
<dbReference type="FunFam" id="3.40.50.150:FF:000287">
    <property type="entry name" value="Protein-lysine N-methyltransferase EFM4"/>
    <property type="match status" value="1"/>
</dbReference>
<dbReference type="Gene3D" id="3.40.50.150">
    <property type="entry name" value="Vaccinia Virus protein VP39"/>
    <property type="match status" value="1"/>
</dbReference>
<dbReference type="InterPro" id="IPR025714">
    <property type="entry name" value="Methyltranfer_dom"/>
</dbReference>
<dbReference type="AlphaFoldDB" id="A0AAN7WQC2"/>
<keyword evidence="5 7" id="KW-0808">Transferase</keyword>
<comment type="similarity">
    <text evidence="7">Belongs to the class I-like SAM-binding methyltransferase superfamily. EFM4 family.</text>
</comment>
<dbReference type="GO" id="GO:0016279">
    <property type="term" value="F:protein-lysine N-methyltransferase activity"/>
    <property type="evidence" value="ECO:0007669"/>
    <property type="project" value="UniProtKB-UniRule"/>
</dbReference>